<dbReference type="InterPro" id="IPR050109">
    <property type="entry name" value="HTH-type_TetR-like_transc_reg"/>
</dbReference>
<dbReference type="PANTHER" id="PTHR30055">
    <property type="entry name" value="HTH-TYPE TRANSCRIPTIONAL REGULATOR RUTR"/>
    <property type="match status" value="1"/>
</dbReference>
<dbReference type="Pfam" id="PF02909">
    <property type="entry name" value="TetR_C_1"/>
    <property type="match status" value="1"/>
</dbReference>
<dbReference type="PANTHER" id="PTHR30055:SF151">
    <property type="entry name" value="TRANSCRIPTIONAL REGULATORY PROTEIN"/>
    <property type="match status" value="1"/>
</dbReference>
<dbReference type="InterPro" id="IPR001647">
    <property type="entry name" value="HTH_TetR"/>
</dbReference>
<feature type="DNA-binding region" description="H-T-H motif" evidence="4">
    <location>
        <begin position="49"/>
        <end position="68"/>
    </location>
</feature>
<keyword evidence="8" id="KW-1185">Reference proteome</keyword>
<feature type="domain" description="HTH tetR-type" evidence="6">
    <location>
        <begin position="26"/>
        <end position="86"/>
    </location>
</feature>
<evidence type="ECO:0000313" key="8">
    <source>
        <dbReference type="Proteomes" id="UP001499930"/>
    </source>
</evidence>
<evidence type="ECO:0000256" key="5">
    <source>
        <dbReference type="SAM" id="MobiDB-lite"/>
    </source>
</evidence>
<keyword evidence="3" id="KW-0804">Transcription</keyword>
<accession>A0ABP6L410</accession>
<dbReference type="InterPro" id="IPR004111">
    <property type="entry name" value="Repressor_TetR_C"/>
</dbReference>
<proteinExistence type="predicted"/>
<comment type="caution">
    <text evidence="7">The sequence shown here is derived from an EMBL/GenBank/DDBJ whole genome shotgun (WGS) entry which is preliminary data.</text>
</comment>
<evidence type="ECO:0000313" key="7">
    <source>
        <dbReference type="EMBL" id="GAA3028106.1"/>
    </source>
</evidence>
<reference evidence="8" key="1">
    <citation type="journal article" date="2019" name="Int. J. Syst. Evol. Microbiol.">
        <title>The Global Catalogue of Microorganisms (GCM) 10K type strain sequencing project: providing services to taxonomists for standard genome sequencing and annotation.</title>
        <authorList>
            <consortium name="The Broad Institute Genomics Platform"/>
            <consortium name="The Broad Institute Genome Sequencing Center for Infectious Disease"/>
            <person name="Wu L."/>
            <person name="Ma J."/>
        </authorList>
    </citation>
    <scope>NUCLEOTIDE SEQUENCE [LARGE SCALE GENOMIC DNA]</scope>
    <source>
        <strain evidence="8">JCM 3106</strain>
    </source>
</reference>
<evidence type="ECO:0000259" key="6">
    <source>
        <dbReference type="PROSITE" id="PS50977"/>
    </source>
</evidence>
<dbReference type="Gene3D" id="1.10.10.60">
    <property type="entry name" value="Homeodomain-like"/>
    <property type="match status" value="1"/>
</dbReference>
<organism evidence="7 8">
    <name type="scientific">Streptosporangium longisporum</name>
    <dbReference type="NCBI Taxonomy" id="46187"/>
    <lineage>
        <taxon>Bacteria</taxon>
        <taxon>Bacillati</taxon>
        <taxon>Actinomycetota</taxon>
        <taxon>Actinomycetes</taxon>
        <taxon>Streptosporangiales</taxon>
        <taxon>Streptosporangiaceae</taxon>
        <taxon>Streptosporangium</taxon>
    </lineage>
</organism>
<keyword evidence="2 4" id="KW-0238">DNA-binding</keyword>
<name>A0ABP6L410_9ACTN</name>
<dbReference type="RefSeq" id="WP_344902326.1">
    <property type="nucleotide sequence ID" value="NZ_BAAAWD010000017.1"/>
</dbReference>
<gene>
    <name evidence="7" type="ORF">GCM10017559_63030</name>
</gene>
<dbReference type="InterPro" id="IPR036271">
    <property type="entry name" value="Tet_transcr_reg_TetR-rel_C_sf"/>
</dbReference>
<evidence type="ECO:0000256" key="3">
    <source>
        <dbReference type="ARBA" id="ARBA00023163"/>
    </source>
</evidence>
<dbReference type="PROSITE" id="PS50977">
    <property type="entry name" value="HTH_TETR_2"/>
    <property type="match status" value="1"/>
</dbReference>
<dbReference type="InterPro" id="IPR009057">
    <property type="entry name" value="Homeodomain-like_sf"/>
</dbReference>
<dbReference type="Gene3D" id="1.10.357.10">
    <property type="entry name" value="Tetracycline Repressor, domain 2"/>
    <property type="match status" value="1"/>
</dbReference>
<dbReference type="Pfam" id="PF00440">
    <property type="entry name" value="TetR_N"/>
    <property type="match status" value="1"/>
</dbReference>
<sequence>MAAQEDPDRTVELLWREPRDAVSRQGLSVGAIVSAAVEIADAEGIEALSMRRVGERLGFTGMSLYRHVPGKTQLVDLMCDAVLGETVAEVEPSAGSGLPAGSDVPPGPGGRSGWREALEAWARRYRALCRRHPWLAGVRGTRSVPGPNAMAGFEHALATVAGIGLGPAEMVAVVGLVGRFVEGEAVREAEVARVERRTGVSEQDWWGARESLFAELSRYPTLTAVWEAGGYDEPEDPFEFGLRRVLDGVEALIRQRDERRDESLSCAVCGTAMERGGTGRPRAYCSRGCQQRAYRGRRSGPRGGIRQ</sequence>
<evidence type="ECO:0000256" key="1">
    <source>
        <dbReference type="ARBA" id="ARBA00023015"/>
    </source>
</evidence>
<dbReference type="Proteomes" id="UP001499930">
    <property type="component" value="Unassembled WGS sequence"/>
</dbReference>
<evidence type="ECO:0000256" key="4">
    <source>
        <dbReference type="PROSITE-ProRule" id="PRU00335"/>
    </source>
</evidence>
<dbReference type="SUPFAM" id="SSF46689">
    <property type="entry name" value="Homeodomain-like"/>
    <property type="match status" value="1"/>
</dbReference>
<keyword evidence="1" id="KW-0805">Transcription regulation</keyword>
<feature type="region of interest" description="Disordered" evidence="5">
    <location>
        <begin position="92"/>
        <end position="111"/>
    </location>
</feature>
<dbReference type="SUPFAM" id="SSF48498">
    <property type="entry name" value="Tetracyclin repressor-like, C-terminal domain"/>
    <property type="match status" value="1"/>
</dbReference>
<evidence type="ECO:0000256" key="2">
    <source>
        <dbReference type="ARBA" id="ARBA00023125"/>
    </source>
</evidence>
<protein>
    <submittedName>
        <fullName evidence="7">TetR/AcrR family transcriptional regulator</fullName>
    </submittedName>
</protein>
<dbReference type="EMBL" id="BAAAWD010000017">
    <property type="protein sequence ID" value="GAA3028106.1"/>
    <property type="molecule type" value="Genomic_DNA"/>
</dbReference>